<comment type="caution">
    <text evidence="3">The sequence shown here is derived from an EMBL/GenBank/DDBJ whole genome shotgun (WGS) entry which is preliminary data.</text>
</comment>
<feature type="compositionally biased region" description="Gly residues" evidence="1">
    <location>
        <begin position="97"/>
        <end position="106"/>
    </location>
</feature>
<feature type="region of interest" description="Disordered" evidence="1">
    <location>
        <begin position="380"/>
        <end position="477"/>
    </location>
</feature>
<dbReference type="AlphaFoldDB" id="A0A9K3LKT8"/>
<feature type="compositionally biased region" description="Polar residues" evidence="1">
    <location>
        <begin position="333"/>
        <end position="344"/>
    </location>
</feature>
<feature type="region of interest" description="Disordered" evidence="1">
    <location>
        <begin position="302"/>
        <end position="344"/>
    </location>
</feature>
<feature type="region of interest" description="Disordered" evidence="1">
    <location>
        <begin position="222"/>
        <end position="241"/>
    </location>
</feature>
<feature type="compositionally biased region" description="Basic residues" evidence="1">
    <location>
        <begin position="67"/>
        <end position="80"/>
    </location>
</feature>
<evidence type="ECO:0000256" key="1">
    <source>
        <dbReference type="SAM" id="MobiDB-lite"/>
    </source>
</evidence>
<reference evidence="3" key="1">
    <citation type="journal article" date="2021" name="Sci. Rep.">
        <title>Diploid genomic architecture of Nitzschia inconspicua, an elite biomass production diatom.</title>
        <authorList>
            <person name="Oliver A."/>
            <person name="Podell S."/>
            <person name="Pinowska A."/>
            <person name="Traller J.C."/>
            <person name="Smith S.R."/>
            <person name="McClure R."/>
            <person name="Beliaev A."/>
            <person name="Bohutskyi P."/>
            <person name="Hill E.A."/>
            <person name="Rabines A."/>
            <person name="Zheng H."/>
            <person name="Allen L.Z."/>
            <person name="Kuo A."/>
            <person name="Grigoriev I.V."/>
            <person name="Allen A.E."/>
            <person name="Hazlebeck D."/>
            <person name="Allen E.E."/>
        </authorList>
    </citation>
    <scope>NUCLEOTIDE SEQUENCE</scope>
    <source>
        <strain evidence="3">Hildebrandi</strain>
    </source>
</reference>
<feature type="compositionally biased region" description="Low complexity" evidence="1">
    <location>
        <begin position="107"/>
        <end position="118"/>
    </location>
</feature>
<name>A0A9K3LKT8_9STRA</name>
<gene>
    <name evidence="2" type="ORF">IV203_006291</name>
    <name evidence="3" type="ORF">IV203_037335</name>
</gene>
<feature type="region of interest" description="Disordered" evidence="1">
    <location>
        <begin position="61"/>
        <end position="185"/>
    </location>
</feature>
<feature type="compositionally biased region" description="Polar residues" evidence="1">
    <location>
        <begin position="175"/>
        <end position="185"/>
    </location>
</feature>
<dbReference type="OrthoDB" id="55690at2759"/>
<dbReference type="EMBL" id="JAGRRH010000009">
    <property type="protein sequence ID" value="KAG7364133.1"/>
    <property type="molecule type" value="Genomic_DNA"/>
</dbReference>
<feature type="compositionally biased region" description="Gly residues" evidence="1">
    <location>
        <begin position="119"/>
        <end position="147"/>
    </location>
</feature>
<sequence>MSRSAKIWLFGAVVGLTSLVVISRTVFDGKQETPHIRGFVQRDASTKESALIDPLLVGDASGVISRNPKRTAMNRRKNRERRLSPPINKSGSTNSGSSGGSGGSSGGSDSNTSSSSSGGSSGGNSGSSEGGTSGNTSGGVSGGGTGSTSGSSSGDNSASTGGNSSSGGSSAGSPESITGDNSQSSLTTRKTALPAAIWLITILLICRYLFTRKKKGNGDLEERLVQSETEQSQSEHWMVPVSKDDGLPSEKGEMMKPVWLAPATFPAADEEMSPSKTDSRVRSQRKETVMLVVVPKPAPVTEIEMTPRNGDTEGIPKSIFPDLLNTSKDKNENSATKSDQLLTGSQHSVRSIETFKVEEFSPGLWVVPLSAESVASSISESMHSADSGTLEDEDMSRRKASNSPKSDDKEEQGRITEISNVTMNGPMEDEEEVGGRKLSYPKKNNVNDLSDSSTATDTSSISSLDGDRSIGSMEGEI</sequence>
<feature type="compositionally biased region" description="Low complexity" evidence="1">
    <location>
        <begin position="148"/>
        <end position="173"/>
    </location>
</feature>
<accession>A0A9K3LKT8</accession>
<evidence type="ECO:0000313" key="3">
    <source>
        <dbReference type="EMBL" id="KAG7364133.1"/>
    </source>
</evidence>
<feature type="compositionally biased region" description="Low complexity" evidence="1">
    <location>
        <begin position="448"/>
        <end position="464"/>
    </location>
</feature>
<organism evidence="3 4">
    <name type="scientific">Nitzschia inconspicua</name>
    <dbReference type="NCBI Taxonomy" id="303405"/>
    <lineage>
        <taxon>Eukaryota</taxon>
        <taxon>Sar</taxon>
        <taxon>Stramenopiles</taxon>
        <taxon>Ochrophyta</taxon>
        <taxon>Bacillariophyta</taxon>
        <taxon>Bacillariophyceae</taxon>
        <taxon>Bacillariophycidae</taxon>
        <taxon>Bacillariales</taxon>
        <taxon>Bacillariaceae</taxon>
        <taxon>Nitzschia</taxon>
    </lineage>
</organism>
<feature type="compositionally biased region" description="Polar residues" evidence="1">
    <location>
        <begin position="226"/>
        <end position="235"/>
    </location>
</feature>
<dbReference type="Proteomes" id="UP000693970">
    <property type="component" value="Unassembled WGS sequence"/>
</dbReference>
<proteinExistence type="predicted"/>
<evidence type="ECO:0000313" key="2">
    <source>
        <dbReference type="EMBL" id="KAG7347222.1"/>
    </source>
</evidence>
<dbReference type="EMBL" id="JAGRRH010000021">
    <property type="protein sequence ID" value="KAG7347222.1"/>
    <property type="molecule type" value="Genomic_DNA"/>
</dbReference>
<reference evidence="3" key="2">
    <citation type="submission" date="2021-04" db="EMBL/GenBank/DDBJ databases">
        <authorList>
            <person name="Podell S."/>
        </authorList>
    </citation>
    <scope>NUCLEOTIDE SEQUENCE</scope>
    <source>
        <strain evidence="3">Hildebrandi</strain>
    </source>
</reference>
<evidence type="ECO:0000313" key="4">
    <source>
        <dbReference type="Proteomes" id="UP000693970"/>
    </source>
</evidence>
<keyword evidence="4" id="KW-1185">Reference proteome</keyword>
<feature type="compositionally biased region" description="Basic and acidic residues" evidence="1">
    <location>
        <begin position="405"/>
        <end position="414"/>
    </location>
</feature>
<protein>
    <submittedName>
        <fullName evidence="3">Uncharacterized protein</fullName>
    </submittedName>
</protein>